<evidence type="ECO:0000256" key="10">
    <source>
        <dbReference type="ARBA" id="ARBA00023315"/>
    </source>
</evidence>
<comment type="similarity">
    <text evidence="2 11">Belongs to the diacylglycerol acyltransferase family.</text>
</comment>
<dbReference type="EC" id="2.3.1.-" evidence="11"/>
<comment type="subcellular location">
    <subcellularLocation>
        <location evidence="1 11">Endoplasmic reticulum membrane</location>
        <topology evidence="1 11">Multi-pass membrane protein</topology>
    </subcellularLocation>
</comment>
<name>A0A7S2QN10_9DINO</name>
<evidence type="ECO:0000256" key="3">
    <source>
        <dbReference type="ARBA" id="ARBA00022516"/>
    </source>
</evidence>
<evidence type="ECO:0000256" key="7">
    <source>
        <dbReference type="ARBA" id="ARBA00022989"/>
    </source>
</evidence>
<keyword evidence="8" id="KW-0443">Lipid metabolism</keyword>
<protein>
    <recommendedName>
        <fullName evidence="11">Acyltransferase</fullName>
        <ecNumber evidence="11">2.3.1.-</ecNumber>
    </recommendedName>
</protein>
<sequence>MAPAALPQRLLVALAAIGAFTQWRLSVLRHSIRIGKPVGPLWLPLLVTKVLRLWSWLMGVTVKSESGAELVDQSRRYMITWHPHGFIVYCPIFLLAEKSIVGDPIGKPWHCTGAPVLFNVPIMGDTLQVLNGRPVDKKSLESIMGQGGTVAVQPGGMAEQKVTTHEQEQAMFPANLGFIRMAIKYGTPLLIVYIFGENQLFRRVSGFERLTEMFFKLSGMALPLFVGKAGLPVSGLTPRATDVHVRWGAPVEVGEPDANPSDDKVEEVFQRYLSELCRVFYANAQECLPPDVAARGLKIIRLDRKPVPEFAASDRPPVARSRL</sequence>
<evidence type="ECO:0000256" key="11">
    <source>
        <dbReference type="RuleBase" id="RU367023"/>
    </source>
</evidence>
<keyword evidence="10" id="KW-0012">Acyltransferase</keyword>
<dbReference type="PANTHER" id="PTHR12317">
    <property type="entry name" value="DIACYLGLYCEROL O-ACYLTRANSFERASE"/>
    <property type="match status" value="1"/>
</dbReference>
<keyword evidence="9" id="KW-0472">Membrane</keyword>
<dbReference type="AlphaFoldDB" id="A0A7S2QN10"/>
<dbReference type="GO" id="GO:0005789">
    <property type="term" value="C:endoplasmic reticulum membrane"/>
    <property type="evidence" value="ECO:0007669"/>
    <property type="project" value="UniProtKB-SubCell"/>
</dbReference>
<evidence type="ECO:0000313" key="12">
    <source>
        <dbReference type="EMBL" id="CAD9646917.1"/>
    </source>
</evidence>
<evidence type="ECO:0000256" key="5">
    <source>
        <dbReference type="ARBA" id="ARBA00022692"/>
    </source>
</evidence>
<keyword evidence="6 11" id="KW-0256">Endoplasmic reticulum</keyword>
<dbReference type="InterPro" id="IPR007130">
    <property type="entry name" value="DAGAT"/>
</dbReference>
<dbReference type="PANTHER" id="PTHR12317:SF63">
    <property type="entry name" value="DIACYLGLYCEROL O-ACYLTRANSFERASE 2"/>
    <property type="match status" value="1"/>
</dbReference>
<dbReference type="GO" id="GO:0004144">
    <property type="term" value="F:diacylglycerol O-acyltransferase activity"/>
    <property type="evidence" value="ECO:0007669"/>
    <property type="project" value="TreeGrafter"/>
</dbReference>
<dbReference type="GO" id="GO:0019432">
    <property type="term" value="P:triglyceride biosynthetic process"/>
    <property type="evidence" value="ECO:0007669"/>
    <property type="project" value="TreeGrafter"/>
</dbReference>
<keyword evidence="3" id="KW-0444">Lipid biosynthesis</keyword>
<proteinExistence type="inferred from homology"/>
<organism evidence="12">
    <name type="scientific">Zooxanthella nutricula</name>
    <dbReference type="NCBI Taxonomy" id="1333877"/>
    <lineage>
        <taxon>Eukaryota</taxon>
        <taxon>Sar</taxon>
        <taxon>Alveolata</taxon>
        <taxon>Dinophyceae</taxon>
        <taxon>Peridiniales</taxon>
        <taxon>Peridiniales incertae sedis</taxon>
        <taxon>Zooxanthella</taxon>
    </lineage>
</organism>
<accession>A0A7S2QN10</accession>
<keyword evidence="5" id="KW-0812">Transmembrane</keyword>
<dbReference type="EMBL" id="HBGW01102437">
    <property type="protein sequence ID" value="CAD9646917.1"/>
    <property type="molecule type" value="Transcribed_RNA"/>
</dbReference>
<evidence type="ECO:0000256" key="4">
    <source>
        <dbReference type="ARBA" id="ARBA00022679"/>
    </source>
</evidence>
<evidence type="ECO:0000256" key="8">
    <source>
        <dbReference type="ARBA" id="ARBA00023098"/>
    </source>
</evidence>
<keyword evidence="4 11" id="KW-0808">Transferase</keyword>
<gene>
    <name evidence="12" type="ORF">BRAN1462_LOCUS64739</name>
</gene>
<reference evidence="12" key="1">
    <citation type="submission" date="2021-01" db="EMBL/GenBank/DDBJ databases">
        <authorList>
            <person name="Corre E."/>
            <person name="Pelletier E."/>
            <person name="Niang G."/>
            <person name="Scheremetjew M."/>
            <person name="Finn R."/>
            <person name="Kale V."/>
            <person name="Holt S."/>
            <person name="Cochrane G."/>
            <person name="Meng A."/>
            <person name="Brown T."/>
            <person name="Cohen L."/>
        </authorList>
    </citation>
    <scope>NUCLEOTIDE SEQUENCE</scope>
    <source>
        <strain evidence="12">RCC3387</strain>
    </source>
</reference>
<evidence type="ECO:0000256" key="6">
    <source>
        <dbReference type="ARBA" id="ARBA00022824"/>
    </source>
</evidence>
<evidence type="ECO:0000256" key="1">
    <source>
        <dbReference type="ARBA" id="ARBA00004477"/>
    </source>
</evidence>
<evidence type="ECO:0000256" key="9">
    <source>
        <dbReference type="ARBA" id="ARBA00023136"/>
    </source>
</evidence>
<keyword evidence="7" id="KW-1133">Transmembrane helix</keyword>
<dbReference type="Pfam" id="PF03982">
    <property type="entry name" value="DAGAT"/>
    <property type="match status" value="1"/>
</dbReference>
<evidence type="ECO:0000256" key="2">
    <source>
        <dbReference type="ARBA" id="ARBA00005420"/>
    </source>
</evidence>